<protein>
    <submittedName>
        <fullName evidence="2">Uncharacterized protein</fullName>
    </submittedName>
</protein>
<dbReference type="Proteomes" id="UP000001409">
    <property type="component" value="Chromosome"/>
</dbReference>
<evidence type="ECO:0000256" key="1">
    <source>
        <dbReference type="SAM" id="Phobius"/>
    </source>
</evidence>
<name>Q8FLR0_COREF</name>
<organism evidence="2 3">
    <name type="scientific">Corynebacterium efficiens (strain DSM 44549 / YS-314 / AJ 12310 / JCM 11189 / NBRC 100395)</name>
    <dbReference type="NCBI Taxonomy" id="196164"/>
    <lineage>
        <taxon>Bacteria</taxon>
        <taxon>Bacillati</taxon>
        <taxon>Actinomycetota</taxon>
        <taxon>Actinomycetes</taxon>
        <taxon>Mycobacteriales</taxon>
        <taxon>Corynebacteriaceae</taxon>
        <taxon>Corynebacterium</taxon>
    </lineage>
</organism>
<dbReference type="AlphaFoldDB" id="Q8FLR0"/>
<evidence type="ECO:0000313" key="2">
    <source>
        <dbReference type="EMBL" id="BAC19617.1"/>
    </source>
</evidence>
<keyword evidence="1" id="KW-0812">Transmembrane</keyword>
<sequence length="52" mass="6359">MNKPDHHEPCRLWWLFVWLGYRAFHALAHTFMCVSSFVESLILAQDERWRRA</sequence>
<dbReference type="HOGENOM" id="CLU_3078844_0_0_11"/>
<evidence type="ECO:0000313" key="3">
    <source>
        <dbReference type="Proteomes" id="UP000001409"/>
    </source>
</evidence>
<feature type="transmembrane region" description="Helical" evidence="1">
    <location>
        <begin position="23"/>
        <end position="44"/>
    </location>
</feature>
<dbReference type="KEGG" id="cef:CE2807"/>
<keyword evidence="1" id="KW-0472">Membrane</keyword>
<keyword evidence="1" id="KW-1133">Transmembrane helix</keyword>
<proteinExistence type="predicted"/>
<keyword evidence="3" id="KW-1185">Reference proteome</keyword>
<dbReference type="EMBL" id="BA000035">
    <property type="protein sequence ID" value="BAC19617.1"/>
    <property type="molecule type" value="Genomic_DNA"/>
</dbReference>
<accession>Q8FLR0</accession>
<reference evidence="2 3" key="1">
    <citation type="journal article" date="2003" name="Genome Res.">
        <title>Comparative complete genome sequence analysis of the amino acid replacements responsible for the thermostability of Corynebacterium efficiens.</title>
        <authorList>
            <person name="Nishio Y."/>
            <person name="Nakamura Y."/>
            <person name="Kawarabayasi Y."/>
            <person name="Usuda Y."/>
            <person name="Kimura E."/>
            <person name="Sugimoto S."/>
            <person name="Matsui K."/>
            <person name="Yamagishi A."/>
            <person name="Kikuchi H."/>
            <person name="Ikeo K."/>
            <person name="Gojobori T."/>
        </authorList>
    </citation>
    <scope>NUCLEOTIDE SEQUENCE [LARGE SCALE GENOMIC DNA]</scope>
    <source>
        <strain evidence="3">DSM 44549 / YS-314 / AJ 12310 / JCM 11189 / NBRC 100395</strain>
    </source>
</reference>